<dbReference type="InterPro" id="IPR005790">
    <property type="entry name" value="DNA_polIII_delta"/>
</dbReference>
<dbReference type="InterPro" id="IPR027417">
    <property type="entry name" value="P-loop_NTPase"/>
</dbReference>
<name>A0AAJ5RSH8_9BACI</name>
<evidence type="ECO:0000256" key="1">
    <source>
        <dbReference type="ARBA" id="ARBA00012417"/>
    </source>
</evidence>
<evidence type="ECO:0000256" key="8">
    <source>
        <dbReference type="ARBA" id="ARBA00049244"/>
    </source>
</evidence>
<gene>
    <name evidence="11" type="primary">holA</name>
    <name evidence="11" type="ORF">OU989_22630</name>
</gene>
<evidence type="ECO:0000313" key="12">
    <source>
        <dbReference type="Proteomes" id="UP001219585"/>
    </source>
</evidence>
<keyword evidence="4 11" id="KW-0548">Nucleotidyltransferase</keyword>
<dbReference type="GO" id="GO:0009360">
    <property type="term" value="C:DNA polymerase III complex"/>
    <property type="evidence" value="ECO:0007669"/>
    <property type="project" value="InterPro"/>
</dbReference>
<evidence type="ECO:0000259" key="10">
    <source>
        <dbReference type="Pfam" id="PF21694"/>
    </source>
</evidence>
<dbReference type="GO" id="GO:0003677">
    <property type="term" value="F:DNA binding"/>
    <property type="evidence" value="ECO:0007669"/>
    <property type="project" value="InterPro"/>
</dbReference>
<keyword evidence="5" id="KW-0235">DNA replication</keyword>
<evidence type="ECO:0000313" key="11">
    <source>
        <dbReference type="EMBL" id="WDV09322.1"/>
    </source>
</evidence>
<evidence type="ECO:0000256" key="6">
    <source>
        <dbReference type="ARBA" id="ARBA00022932"/>
    </source>
</evidence>
<dbReference type="EC" id="2.7.7.7" evidence="1"/>
<dbReference type="InterPro" id="IPR008921">
    <property type="entry name" value="DNA_pol3_clamp-load_cplx_C"/>
</dbReference>
<protein>
    <recommendedName>
        <fullName evidence="2">DNA polymerase III subunit delta</fullName>
        <ecNumber evidence="1">2.7.7.7</ecNumber>
    </recommendedName>
</protein>
<evidence type="ECO:0000256" key="2">
    <source>
        <dbReference type="ARBA" id="ARBA00017703"/>
    </source>
</evidence>
<dbReference type="PANTHER" id="PTHR34388:SF1">
    <property type="entry name" value="DNA POLYMERASE III SUBUNIT DELTA"/>
    <property type="match status" value="1"/>
</dbReference>
<sequence>MLKEKVILIHGEEPLLCDEFVKSIMPDNLMSVEKYDMREESIIDVLMDASQGSLFGSDDKVVILNDCYFLGSEKALSDKEMEYVTEFINNKENTTTIVFRYPKIDKRKKLVKVLLKSAKVFEGKTIKSPQNWISKRAVGYGLRLNNIAVDKMVVELGTDLYLLDNELKKIKNRYPSEQMITAEMLNDVLSRTLESDIFKLLDRIMYRRVSAIDLLADLLMTGNEPIHVLLLIAKQLRMMEQVKINEITGHPVQQYLDVHPYALQKAKEQAEEYTLSDIQSKMEQVAELDLKMKRGQVDKVIALETLILKWM</sequence>
<evidence type="ECO:0000256" key="7">
    <source>
        <dbReference type="ARBA" id="ARBA00034754"/>
    </source>
</evidence>
<reference evidence="11" key="1">
    <citation type="submission" date="2022-11" db="EMBL/GenBank/DDBJ databases">
        <title>Lysinibacillus irui.</title>
        <authorList>
            <person name="Akintayo S.O."/>
        </authorList>
    </citation>
    <scope>NUCLEOTIDE SEQUENCE</scope>
    <source>
        <strain evidence="11">IRB4-01</strain>
        <plasmid evidence="11">unnamed</plasmid>
    </source>
</reference>
<dbReference type="PANTHER" id="PTHR34388">
    <property type="entry name" value="DNA POLYMERASE III SUBUNIT DELTA"/>
    <property type="match status" value="1"/>
</dbReference>
<comment type="catalytic activity">
    <reaction evidence="8">
        <text>DNA(n) + a 2'-deoxyribonucleoside 5'-triphosphate = DNA(n+1) + diphosphate</text>
        <dbReference type="Rhea" id="RHEA:22508"/>
        <dbReference type="Rhea" id="RHEA-COMP:17339"/>
        <dbReference type="Rhea" id="RHEA-COMP:17340"/>
        <dbReference type="ChEBI" id="CHEBI:33019"/>
        <dbReference type="ChEBI" id="CHEBI:61560"/>
        <dbReference type="ChEBI" id="CHEBI:173112"/>
        <dbReference type="EC" id="2.7.7.7"/>
    </reaction>
</comment>
<geneLocation type="plasmid" evidence="11 12">
    <name>unnamed</name>
</geneLocation>
<dbReference type="AlphaFoldDB" id="A0AAJ5RSH8"/>
<dbReference type="Proteomes" id="UP001219585">
    <property type="component" value="Plasmid unnamed"/>
</dbReference>
<dbReference type="SUPFAM" id="SSF48019">
    <property type="entry name" value="post-AAA+ oligomerization domain-like"/>
    <property type="match status" value="1"/>
</dbReference>
<evidence type="ECO:0000256" key="5">
    <source>
        <dbReference type="ARBA" id="ARBA00022705"/>
    </source>
</evidence>
<dbReference type="EMBL" id="CP113528">
    <property type="protein sequence ID" value="WDV09322.1"/>
    <property type="molecule type" value="Genomic_DNA"/>
</dbReference>
<accession>A0AAJ5RSH8</accession>
<dbReference type="Gene3D" id="3.40.50.300">
    <property type="entry name" value="P-loop containing nucleotide triphosphate hydrolases"/>
    <property type="match status" value="1"/>
</dbReference>
<dbReference type="GO" id="GO:0006261">
    <property type="term" value="P:DNA-templated DNA replication"/>
    <property type="evidence" value="ECO:0007669"/>
    <property type="project" value="TreeGrafter"/>
</dbReference>
<dbReference type="NCBIfam" id="TIGR01128">
    <property type="entry name" value="holA"/>
    <property type="match status" value="1"/>
</dbReference>
<comment type="similarity">
    <text evidence="7">Belongs to the DNA polymerase HolA subunit family.</text>
</comment>
<feature type="domain" description="DNA polymerase III delta N-terminal" evidence="9">
    <location>
        <begin position="11"/>
        <end position="122"/>
    </location>
</feature>
<dbReference type="Gene3D" id="1.20.272.10">
    <property type="match status" value="1"/>
</dbReference>
<evidence type="ECO:0000256" key="4">
    <source>
        <dbReference type="ARBA" id="ARBA00022695"/>
    </source>
</evidence>
<evidence type="ECO:0000256" key="3">
    <source>
        <dbReference type="ARBA" id="ARBA00022679"/>
    </source>
</evidence>
<keyword evidence="3 11" id="KW-0808">Transferase</keyword>
<keyword evidence="6" id="KW-0239">DNA-directed DNA polymerase</keyword>
<dbReference type="Pfam" id="PF21694">
    <property type="entry name" value="DNA_pol3_delta_C"/>
    <property type="match status" value="1"/>
</dbReference>
<feature type="domain" description="DNA polymerase III delta subunit-like C-terminal" evidence="10">
    <location>
        <begin position="194"/>
        <end position="309"/>
    </location>
</feature>
<organism evidence="11 12">
    <name type="scientific">Lysinibacillus irui</name>
    <dbReference type="NCBI Taxonomy" id="2998077"/>
    <lineage>
        <taxon>Bacteria</taxon>
        <taxon>Bacillati</taxon>
        <taxon>Bacillota</taxon>
        <taxon>Bacilli</taxon>
        <taxon>Bacillales</taxon>
        <taxon>Bacillaceae</taxon>
        <taxon>Lysinibacillus</taxon>
    </lineage>
</organism>
<dbReference type="SUPFAM" id="SSF52540">
    <property type="entry name" value="P-loop containing nucleoside triphosphate hydrolases"/>
    <property type="match status" value="1"/>
</dbReference>
<dbReference type="KEGG" id="liu:OU989_22630"/>
<dbReference type="Gene3D" id="1.10.8.60">
    <property type="match status" value="1"/>
</dbReference>
<dbReference type="RefSeq" id="WP_274797539.1">
    <property type="nucleotide sequence ID" value="NZ_CP113528.1"/>
</dbReference>
<dbReference type="InterPro" id="IPR010372">
    <property type="entry name" value="DNA_pol3_delta_N"/>
</dbReference>
<keyword evidence="11" id="KW-0614">Plasmid</keyword>
<evidence type="ECO:0000259" key="9">
    <source>
        <dbReference type="Pfam" id="PF06144"/>
    </source>
</evidence>
<dbReference type="InterPro" id="IPR048466">
    <property type="entry name" value="DNA_pol3_delta-like_C"/>
</dbReference>
<proteinExistence type="inferred from homology"/>
<dbReference type="Pfam" id="PF06144">
    <property type="entry name" value="DNA_pol3_delta"/>
    <property type="match status" value="1"/>
</dbReference>
<dbReference type="GO" id="GO:0003887">
    <property type="term" value="F:DNA-directed DNA polymerase activity"/>
    <property type="evidence" value="ECO:0007669"/>
    <property type="project" value="UniProtKB-KW"/>
</dbReference>